<evidence type="ECO:0000313" key="4">
    <source>
        <dbReference type="Proteomes" id="UP000295165"/>
    </source>
</evidence>
<evidence type="ECO:0000259" key="2">
    <source>
        <dbReference type="Pfam" id="PF13478"/>
    </source>
</evidence>
<dbReference type="EC" id="1.17.1.4" evidence="3"/>
<accession>A0A4R8QXB3</accession>
<dbReference type="AlphaFoldDB" id="A0A4R8QXB3"/>
<dbReference type="InterPro" id="IPR027051">
    <property type="entry name" value="XdhC_Rossmann_dom"/>
</dbReference>
<organism evidence="3 4">
    <name type="scientific">Mycobacteroides franklinii</name>
    <dbReference type="NCBI Taxonomy" id="948102"/>
    <lineage>
        <taxon>Bacteria</taxon>
        <taxon>Bacillati</taxon>
        <taxon>Actinomycetota</taxon>
        <taxon>Actinomycetes</taxon>
        <taxon>Mycobacteriales</taxon>
        <taxon>Mycobacteriaceae</taxon>
        <taxon>Mycobacteroides</taxon>
    </lineage>
</organism>
<dbReference type="PANTHER" id="PTHR30388">
    <property type="entry name" value="ALDEHYDE OXIDOREDUCTASE MOLYBDENUM COFACTOR ASSEMBLY PROTEIN"/>
    <property type="match status" value="1"/>
</dbReference>
<evidence type="ECO:0000259" key="1">
    <source>
        <dbReference type="Pfam" id="PF02625"/>
    </source>
</evidence>
<dbReference type="Gene3D" id="3.40.50.720">
    <property type="entry name" value="NAD(P)-binding Rossmann-like Domain"/>
    <property type="match status" value="1"/>
</dbReference>
<feature type="domain" description="XdhC Rossmann" evidence="2">
    <location>
        <begin position="170"/>
        <end position="323"/>
    </location>
</feature>
<dbReference type="PANTHER" id="PTHR30388:SF4">
    <property type="entry name" value="MOLYBDENUM COFACTOR INSERTION CHAPERONE PAOD"/>
    <property type="match status" value="1"/>
</dbReference>
<comment type="caution">
    <text evidence="3">The sequence shown here is derived from an EMBL/GenBank/DDBJ whole genome shotgun (WGS) entry which is preliminary data.</text>
</comment>
<sequence>MMINHAVLQWIWDRYCQHGDVITASAIDAPARSPYPAGSMMAFDRKGGVAGSVSPGCVEADLYARVQQIFLDHRDGLSGMGCYTVHFEAGTEVRDVISPPHACGGTLMVAIHPVTPTHFPELPDLLAACAAGRPIYTELDLRNGCTTLASGQRPPAPGMFRTRYEAPKRLLAFGISDIAVELANLAPRLGYAVTVCDPRSTFLRPDRFPAEAELVADWPDRYLRQQRAESLVAADTAVVDLSHEERFSIPLLLEALDSRRWPNGDQPGYVGALGSRARCAQRRRALREWGLPAAEEARLHAPIGLDLGGRLAPHIALSIAAELIAEAAGGSAMPLTARYATRTAR</sequence>
<name>A0A4R8QXB3_9MYCO</name>
<dbReference type="InterPro" id="IPR052698">
    <property type="entry name" value="MoCofactor_Util/Proc"/>
</dbReference>
<reference evidence="3 4" key="1">
    <citation type="journal article" date="2019" name="Sci. Rep.">
        <title>Extended insight into the Mycobacterium chelonae-abscessus complex through whole genome sequencing of Mycobacterium salmoniphilum outbreak and Mycobacterium salmoniphilum-like strains.</title>
        <authorList>
            <person name="Behra P.R.K."/>
            <person name="Das S."/>
            <person name="Pettersson B.M.F."/>
            <person name="Shirreff L."/>
            <person name="DuCote T."/>
            <person name="Jacobsson K.G."/>
            <person name="Ennis D.G."/>
            <person name="Kirsebom L.A."/>
        </authorList>
    </citation>
    <scope>NUCLEOTIDE SEQUENCE [LARGE SCALE GENOMIC DNA]</scope>
    <source>
        <strain evidence="3 4">CCUG 63697</strain>
    </source>
</reference>
<dbReference type="InterPro" id="IPR003777">
    <property type="entry name" value="XdhC_CoxI"/>
</dbReference>
<dbReference type="RefSeq" id="WP_191987510.1">
    <property type="nucleotide sequence ID" value="NZ_PECB01000003.1"/>
</dbReference>
<feature type="domain" description="XdhC- CoxI" evidence="1">
    <location>
        <begin position="24"/>
        <end position="74"/>
    </location>
</feature>
<dbReference type="Pfam" id="PF02625">
    <property type="entry name" value="XdhC_CoxI"/>
    <property type="match status" value="1"/>
</dbReference>
<protein>
    <submittedName>
        <fullName evidence="3">Putative xanthine dehydrogenase subunit A</fullName>
        <ecNumber evidence="3">1.17.1.4</ecNumber>
    </submittedName>
</protein>
<dbReference type="Pfam" id="PF13478">
    <property type="entry name" value="XdhC_C"/>
    <property type="match status" value="1"/>
</dbReference>
<evidence type="ECO:0000313" key="3">
    <source>
        <dbReference type="EMBL" id="TDZ47310.1"/>
    </source>
</evidence>
<gene>
    <name evidence="3" type="primary">pucA_2</name>
    <name evidence="3" type="ORF">CCUG63697_04741</name>
</gene>
<dbReference type="EMBL" id="PECC01000031">
    <property type="protein sequence ID" value="TDZ47310.1"/>
    <property type="molecule type" value="Genomic_DNA"/>
</dbReference>
<keyword evidence="4" id="KW-1185">Reference proteome</keyword>
<dbReference type="GO" id="GO:0004854">
    <property type="term" value="F:xanthine dehydrogenase activity"/>
    <property type="evidence" value="ECO:0007669"/>
    <property type="project" value="UniProtKB-EC"/>
</dbReference>
<proteinExistence type="predicted"/>
<keyword evidence="3" id="KW-0560">Oxidoreductase</keyword>
<dbReference type="Proteomes" id="UP000295165">
    <property type="component" value="Unassembled WGS sequence"/>
</dbReference>